<proteinExistence type="predicted"/>
<evidence type="ECO:0000313" key="1">
    <source>
        <dbReference type="Ensembl" id="ENSACOP00000012885.1"/>
    </source>
</evidence>
<reference evidence="1" key="1">
    <citation type="submission" date="2025-08" db="UniProtKB">
        <authorList>
            <consortium name="Ensembl"/>
        </authorList>
    </citation>
    <scope>IDENTIFICATION</scope>
</reference>
<dbReference type="Proteomes" id="UP000694522">
    <property type="component" value="Unplaced"/>
</dbReference>
<name>A0A8B9FTS3_9PSIT</name>
<organism evidence="1 2">
    <name type="scientific">Amazona collaria</name>
    <name type="common">yellow-billed parrot</name>
    <dbReference type="NCBI Taxonomy" id="241587"/>
    <lineage>
        <taxon>Eukaryota</taxon>
        <taxon>Metazoa</taxon>
        <taxon>Chordata</taxon>
        <taxon>Craniata</taxon>
        <taxon>Vertebrata</taxon>
        <taxon>Euteleostomi</taxon>
        <taxon>Archelosauria</taxon>
        <taxon>Archosauria</taxon>
        <taxon>Dinosauria</taxon>
        <taxon>Saurischia</taxon>
        <taxon>Theropoda</taxon>
        <taxon>Coelurosauria</taxon>
        <taxon>Aves</taxon>
        <taxon>Neognathae</taxon>
        <taxon>Neoaves</taxon>
        <taxon>Telluraves</taxon>
        <taxon>Australaves</taxon>
        <taxon>Psittaciformes</taxon>
        <taxon>Psittacidae</taxon>
        <taxon>Amazona</taxon>
    </lineage>
</organism>
<protein>
    <submittedName>
        <fullName evidence="1">Uncharacterized protein</fullName>
    </submittedName>
</protein>
<accession>A0A8B9FTS3</accession>
<sequence>MLPACEPFTLYPILRSSHSWEQPLIFLLRHSLMKQLSSSEPSAQSLLLSHSRASGMHFPFLQRKKESLHLFSRGFLGASSEWSWQSNSPSHSHCRLLRQRPLAQRNSWGPHVGYSAGQQQLRRCGEHPTPLLIPLPHQTLSG</sequence>
<dbReference type="AlphaFoldDB" id="A0A8B9FTS3"/>
<evidence type="ECO:0000313" key="2">
    <source>
        <dbReference type="Proteomes" id="UP000694522"/>
    </source>
</evidence>
<reference evidence="1" key="2">
    <citation type="submission" date="2025-09" db="UniProtKB">
        <authorList>
            <consortium name="Ensembl"/>
        </authorList>
    </citation>
    <scope>IDENTIFICATION</scope>
</reference>
<keyword evidence="2" id="KW-1185">Reference proteome</keyword>
<dbReference type="Ensembl" id="ENSACOT00000013338.1">
    <property type="protein sequence ID" value="ENSACOP00000012885.1"/>
    <property type="gene ID" value="ENSACOG00000008957.1"/>
</dbReference>